<dbReference type="Proteomes" id="UP000198716">
    <property type="component" value="Unassembled WGS sequence"/>
</dbReference>
<accession>A0A1I2BHB1</accession>
<evidence type="ECO:0000313" key="2">
    <source>
        <dbReference type="Proteomes" id="UP000198716"/>
    </source>
</evidence>
<sequence>MNRRAGLVGVVVGACVGLALAALIPRLPDDIRCPYCGQTHHPEEH</sequence>
<name>A0A1I2BHB1_9ACTN</name>
<gene>
    <name evidence="1" type="ORF">SAMN04487819_116101</name>
</gene>
<dbReference type="PROSITE" id="PS51257">
    <property type="entry name" value="PROKAR_LIPOPROTEIN"/>
    <property type="match status" value="1"/>
</dbReference>
<reference evidence="2" key="1">
    <citation type="submission" date="2016-10" db="EMBL/GenBank/DDBJ databases">
        <authorList>
            <person name="Varghese N."/>
            <person name="Submissions S."/>
        </authorList>
    </citation>
    <scope>NUCLEOTIDE SEQUENCE [LARGE SCALE GENOMIC DNA]</scope>
    <source>
        <strain evidence="2">DSM 45004</strain>
    </source>
</reference>
<dbReference type="AlphaFoldDB" id="A0A1I2BHB1"/>
<proteinExistence type="predicted"/>
<evidence type="ECO:0000313" key="1">
    <source>
        <dbReference type="EMBL" id="SFE55459.1"/>
    </source>
</evidence>
<dbReference type="EMBL" id="FOMZ01000016">
    <property type="protein sequence ID" value="SFE55459.1"/>
    <property type="molecule type" value="Genomic_DNA"/>
</dbReference>
<keyword evidence="2" id="KW-1185">Reference proteome</keyword>
<organism evidence="1 2">
    <name type="scientific">Actinopolyspora alba</name>
    <dbReference type="NCBI Taxonomy" id="673379"/>
    <lineage>
        <taxon>Bacteria</taxon>
        <taxon>Bacillati</taxon>
        <taxon>Actinomycetota</taxon>
        <taxon>Actinomycetes</taxon>
        <taxon>Actinopolysporales</taxon>
        <taxon>Actinopolysporaceae</taxon>
        <taxon>Actinopolyspora</taxon>
        <taxon>Actinopolyspora alba group</taxon>
    </lineage>
</organism>
<dbReference type="RefSeq" id="WP_175496949.1">
    <property type="nucleotide sequence ID" value="NZ_FOMZ01000016.1"/>
</dbReference>
<protein>
    <submittedName>
        <fullName evidence="1">Uncharacterized protein</fullName>
    </submittedName>
</protein>